<dbReference type="GO" id="GO:0005886">
    <property type="term" value="C:plasma membrane"/>
    <property type="evidence" value="ECO:0007669"/>
    <property type="project" value="TreeGrafter"/>
</dbReference>
<dbReference type="PANTHER" id="PTHR13335:SF1">
    <property type="entry name" value="TARGET OF RAPAMYCIN COMPLEX 2 SUBUNIT MAPKAP1"/>
    <property type="match status" value="1"/>
</dbReference>
<keyword evidence="7" id="KW-1185">Reference proteome</keyword>
<feature type="region of interest" description="Disordered" evidence="2">
    <location>
        <begin position="297"/>
        <end position="383"/>
    </location>
</feature>
<dbReference type="OrthoDB" id="241990at2759"/>
<dbReference type="PANTHER" id="PTHR13335">
    <property type="entry name" value="TARGET OF RAPAMYCIN COMPLEX 2 SUBUNIT MAPKAP1"/>
    <property type="match status" value="1"/>
</dbReference>
<feature type="region of interest" description="Disordered" evidence="2">
    <location>
        <begin position="82"/>
        <end position="271"/>
    </location>
</feature>
<dbReference type="Gene3D" id="2.30.29.30">
    <property type="entry name" value="Pleckstrin-homology domain (PH domain)/Phosphotyrosine-binding domain (PTB)"/>
    <property type="match status" value="1"/>
</dbReference>
<dbReference type="GO" id="GO:0038203">
    <property type="term" value="P:TORC2 signaling"/>
    <property type="evidence" value="ECO:0007669"/>
    <property type="project" value="TreeGrafter"/>
</dbReference>
<feature type="domain" description="CRIM" evidence="3">
    <location>
        <begin position="558"/>
        <end position="702"/>
    </location>
</feature>
<dbReference type="AlphaFoldDB" id="A0A1G4K961"/>
<dbReference type="EMBL" id="LT598484">
    <property type="protein sequence ID" value="SCV00618.1"/>
    <property type="molecule type" value="Genomic_DNA"/>
</dbReference>
<dbReference type="Proteomes" id="UP000191144">
    <property type="component" value="Chromosome G"/>
</dbReference>
<evidence type="ECO:0000313" key="7">
    <source>
        <dbReference type="Proteomes" id="UP000191144"/>
    </source>
</evidence>
<dbReference type="Pfam" id="PF16978">
    <property type="entry name" value="CRIM"/>
    <property type="match status" value="1"/>
</dbReference>
<feature type="compositionally biased region" description="Polar residues" evidence="2">
    <location>
        <begin position="82"/>
        <end position="92"/>
    </location>
</feature>
<feature type="compositionally biased region" description="Polar residues" evidence="2">
    <location>
        <begin position="146"/>
        <end position="167"/>
    </location>
</feature>
<feature type="compositionally biased region" description="Polar residues" evidence="2">
    <location>
        <begin position="489"/>
        <end position="498"/>
    </location>
</feature>
<evidence type="ECO:0000259" key="3">
    <source>
        <dbReference type="Pfam" id="PF16978"/>
    </source>
</evidence>
<feature type="domain" description="SIN1-type PH" evidence="4">
    <location>
        <begin position="966"/>
        <end position="1069"/>
    </location>
</feature>
<dbReference type="GO" id="GO:0031932">
    <property type="term" value="C:TORC2 complex"/>
    <property type="evidence" value="ECO:0007669"/>
    <property type="project" value="InterPro"/>
</dbReference>
<evidence type="ECO:0000256" key="1">
    <source>
        <dbReference type="ARBA" id="ARBA00009407"/>
    </source>
</evidence>
<feature type="compositionally biased region" description="Basic and acidic residues" evidence="2">
    <location>
        <begin position="188"/>
        <end position="197"/>
    </location>
</feature>
<dbReference type="InterPro" id="IPR011993">
    <property type="entry name" value="PH-like_dom_sf"/>
</dbReference>
<evidence type="ECO:0000259" key="5">
    <source>
        <dbReference type="Pfam" id="PF23164"/>
    </source>
</evidence>
<dbReference type="Pfam" id="PF23164">
    <property type="entry name" value="UBL_AVO1"/>
    <property type="match status" value="1"/>
</dbReference>
<dbReference type="InterPro" id="IPR008828">
    <property type="entry name" value="Sin1/Avo1"/>
</dbReference>
<feature type="region of interest" description="Disordered" evidence="2">
    <location>
        <begin position="460"/>
        <end position="498"/>
    </location>
</feature>
<dbReference type="InterPro" id="IPR031567">
    <property type="entry name" value="CRIM_dom"/>
</dbReference>
<dbReference type="InterPro" id="IPR031313">
    <property type="entry name" value="Sin1_PH_dom"/>
</dbReference>
<name>A0A1G4K961_9SACH</name>
<sequence>MDTVKSINKLRASFLHYSSDAEQAKRIIKPFLANPQADVELPSELQKLYRLENGEDYLTSLESPPISENYMAKIESLQKARFNQKTPVTSDVNVPDAPRPTPVHTENHDQSTYDSKVPKSDEKDTTERPRSTSSAASKRTASLTTIRKTSQQSLQRNESSVTPSRSCPPQDPKLKKNALFSRIFKGHTNSDLEERKTSLTRSHPKSSRTNSSGAQNTNLRFYDSAFDYDETLEDDDEDDDDDDVEQNDEFFLGGLPKSDDAKQSKPLKLGNLPRYAQNVLSSSDAKSNLLLNVIDRKVASSGDEADTRKSSSRDDQVSELDSYMDENDLKELDLDGEKLGASHGEENHTSGRKASTAGAVNNGEIDKNRSGDESFTSSELSSYGRSLLDSDIDDLDNSSYAHKQMAEGSLLEDSMIADEILRSDSMPGHSVPRSHAFKLMDESQQSAFISEEPPLKLGDYKKANSSIGSSARNSFQGESNEKRGYAQLPSPSNSTVRLSKGSLQANVGGGLNGAVKNWARHRRTASDHTKSLRPANPNFDPSVFTKISLSGTEHQGASQLTNILQEKKTKVSNSIDYFAFVSGNQVPNPESTTLDVYIQDSLKYKKHPLIINVRKSATAFEVIGYILYQYFSQIQSLEDGNGLIEKELRSPNQFKLKIVDEDGEPFEDNFGTIDRQNKIGSIFDNEVVLCKVQDALEFRRNEVETPLPYGEDGSTSEEAVDAKISTDGTINQLSYYKPILKTHTKDTKSQNGKLVDVKIFLFPNLNPAYNYTTIREPISTSLKAILSQYCTMKSMDASDYTLKICGKRLVVDLEDSLGELDGNFELELITKKEVKALALKKMNNATFGKPVLPTIQSADLTPVAMDDRNHYLAAVDTLKGPEGAPDPNANSKHTSLLPSKKGSIKSKRGLSKLSQVSDSSGGAGGFFKLKNNSKSSLRNSGASNRPSSERSELNLDTSYKDVFAGAYYKYKVWRRQQISFINKHERTLAIDGDYIYIIPPENGFNWHHEHAKTKCFHMSQVVLIRKSKRIPEYFKIFVNRPTGLKRYFFEATSSAECVELVSRVQSLLSAYKMNHRDTN</sequence>
<feature type="compositionally biased region" description="Basic and acidic residues" evidence="2">
    <location>
        <begin position="105"/>
        <end position="130"/>
    </location>
</feature>
<dbReference type="Pfam" id="PF16979">
    <property type="entry name" value="SIN1_PH"/>
    <property type="match status" value="1"/>
</dbReference>
<feature type="compositionally biased region" description="Polar residues" evidence="2">
    <location>
        <begin position="888"/>
        <end position="897"/>
    </location>
</feature>
<feature type="compositionally biased region" description="Polar residues" evidence="2">
    <location>
        <begin position="207"/>
        <end position="219"/>
    </location>
</feature>
<evidence type="ECO:0000259" key="4">
    <source>
        <dbReference type="Pfam" id="PF16979"/>
    </source>
</evidence>
<reference evidence="7" key="1">
    <citation type="submission" date="2016-03" db="EMBL/GenBank/DDBJ databases">
        <authorList>
            <person name="Devillers Hugo."/>
        </authorList>
    </citation>
    <scope>NUCLEOTIDE SEQUENCE [LARGE SCALE GENOMIC DNA]</scope>
</reference>
<accession>A0A1G4K961</accession>
<evidence type="ECO:0000256" key="2">
    <source>
        <dbReference type="SAM" id="MobiDB-lite"/>
    </source>
</evidence>
<feature type="compositionally biased region" description="Polar residues" evidence="2">
    <location>
        <begin position="463"/>
        <end position="478"/>
    </location>
</feature>
<feature type="compositionally biased region" description="Acidic residues" evidence="2">
    <location>
        <begin position="226"/>
        <end position="248"/>
    </location>
</feature>
<feature type="domain" description="AVO1/Sin1 ubiquitin-like" evidence="5">
    <location>
        <begin position="753"/>
        <end position="842"/>
    </location>
</feature>
<evidence type="ECO:0000313" key="6">
    <source>
        <dbReference type="EMBL" id="SCV00618.1"/>
    </source>
</evidence>
<feature type="compositionally biased region" description="Polar residues" evidence="2">
    <location>
        <begin position="373"/>
        <end position="383"/>
    </location>
</feature>
<feature type="compositionally biased region" description="Basic and acidic residues" evidence="2">
    <location>
        <begin position="327"/>
        <end position="349"/>
    </location>
</feature>
<feature type="compositionally biased region" description="Low complexity" evidence="2">
    <location>
        <begin position="131"/>
        <end position="145"/>
    </location>
</feature>
<dbReference type="GO" id="GO:0005737">
    <property type="term" value="C:cytoplasm"/>
    <property type="evidence" value="ECO:0007669"/>
    <property type="project" value="TreeGrafter"/>
</dbReference>
<feature type="region of interest" description="Disordered" evidence="2">
    <location>
        <begin position="878"/>
        <end position="920"/>
    </location>
</feature>
<comment type="similarity">
    <text evidence="1">Belongs to the SIN1 family.</text>
</comment>
<gene>
    <name evidence="6" type="ORF">LAME_0G10946G</name>
</gene>
<dbReference type="InterPro" id="IPR056385">
    <property type="entry name" value="UBL_AVO1/Sin1"/>
</dbReference>
<feature type="compositionally biased region" description="Basic and acidic residues" evidence="2">
    <location>
        <begin position="305"/>
        <end position="316"/>
    </location>
</feature>
<proteinExistence type="inferred from homology"/>
<organism evidence="6 7">
    <name type="scientific">Lachancea meyersii CBS 8951</name>
    <dbReference type="NCBI Taxonomy" id="1266667"/>
    <lineage>
        <taxon>Eukaryota</taxon>
        <taxon>Fungi</taxon>
        <taxon>Dikarya</taxon>
        <taxon>Ascomycota</taxon>
        <taxon>Saccharomycotina</taxon>
        <taxon>Saccharomycetes</taxon>
        <taxon>Saccharomycetales</taxon>
        <taxon>Saccharomycetaceae</taxon>
        <taxon>Lachancea</taxon>
    </lineage>
</organism>
<protein>
    <submittedName>
        <fullName evidence="6">LAME_0G10946g1_1</fullName>
    </submittedName>
</protein>
<dbReference type="GO" id="GO:0005546">
    <property type="term" value="F:phosphatidylinositol-4,5-bisphosphate binding"/>
    <property type="evidence" value="ECO:0007669"/>
    <property type="project" value="TreeGrafter"/>
</dbReference>